<protein>
    <submittedName>
        <fullName evidence="1">Uncharacterized protein</fullName>
    </submittedName>
</protein>
<evidence type="ECO:0000313" key="2">
    <source>
        <dbReference type="Proteomes" id="UP001162992"/>
    </source>
</evidence>
<comment type="caution">
    <text evidence="1">The sequence shown here is derived from an EMBL/GenBank/DDBJ whole genome shotgun (WGS) entry which is preliminary data.</text>
</comment>
<dbReference type="EMBL" id="CM055113">
    <property type="protein sequence ID" value="KAJ7515277.1"/>
    <property type="molecule type" value="Genomic_DNA"/>
</dbReference>
<name>A0ACC2ACK0_DIPCM</name>
<dbReference type="Proteomes" id="UP001162992">
    <property type="component" value="Chromosome 22"/>
</dbReference>
<gene>
    <name evidence="1" type="ORF">O6H91_22G008800</name>
</gene>
<keyword evidence="2" id="KW-1185">Reference proteome</keyword>
<proteinExistence type="predicted"/>
<sequence length="118" mass="13368">MIGLVLFVGDQPEARCRCSSNSLAVTSVERCVLSPPQYNCRPFNLKYCSNMVASFLQTPEIISAPTDLIPFHKKEDSTIQLVEVQRVEDVHKPYIRFYIVDGQHTVDAAKNILALLWK</sequence>
<reference evidence="2" key="1">
    <citation type="journal article" date="2024" name="Proc. Natl. Acad. Sci. U.S.A.">
        <title>Extraordinary preservation of gene collinearity over three hundred million years revealed in homosporous lycophytes.</title>
        <authorList>
            <person name="Li C."/>
            <person name="Wickell D."/>
            <person name="Kuo L.Y."/>
            <person name="Chen X."/>
            <person name="Nie B."/>
            <person name="Liao X."/>
            <person name="Peng D."/>
            <person name="Ji J."/>
            <person name="Jenkins J."/>
            <person name="Williams M."/>
            <person name="Shu S."/>
            <person name="Plott C."/>
            <person name="Barry K."/>
            <person name="Rajasekar S."/>
            <person name="Grimwood J."/>
            <person name="Han X."/>
            <person name="Sun S."/>
            <person name="Hou Z."/>
            <person name="He W."/>
            <person name="Dai G."/>
            <person name="Sun C."/>
            <person name="Schmutz J."/>
            <person name="Leebens-Mack J.H."/>
            <person name="Li F.W."/>
            <person name="Wang L."/>
        </authorList>
    </citation>
    <scope>NUCLEOTIDE SEQUENCE [LARGE SCALE GENOMIC DNA]</scope>
    <source>
        <strain evidence="2">cv. PW_Plant_1</strain>
    </source>
</reference>
<accession>A0ACC2ACK0</accession>
<organism evidence="1 2">
    <name type="scientific">Diphasiastrum complanatum</name>
    <name type="common">Issler's clubmoss</name>
    <name type="synonym">Lycopodium complanatum</name>
    <dbReference type="NCBI Taxonomy" id="34168"/>
    <lineage>
        <taxon>Eukaryota</taxon>
        <taxon>Viridiplantae</taxon>
        <taxon>Streptophyta</taxon>
        <taxon>Embryophyta</taxon>
        <taxon>Tracheophyta</taxon>
        <taxon>Lycopodiopsida</taxon>
        <taxon>Lycopodiales</taxon>
        <taxon>Lycopodiaceae</taxon>
        <taxon>Lycopodioideae</taxon>
        <taxon>Diphasiastrum</taxon>
    </lineage>
</organism>
<evidence type="ECO:0000313" key="1">
    <source>
        <dbReference type="EMBL" id="KAJ7515277.1"/>
    </source>
</evidence>